<accession>A0A7K1TGS9</accession>
<protein>
    <recommendedName>
        <fullName evidence="2">DUF5723 domain-containing protein</fullName>
    </recommendedName>
</protein>
<name>A0A7K1TGS9_9BACT</name>
<proteinExistence type="predicted"/>
<gene>
    <name evidence="3" type="ORF">GO988_13680</name>
</gene>
<sequence>MRSLSFWLPAALGLLVATPSLAQNELSNFSATGRGGVANTFAIDYQALGINPANLGREGGSLFSFTVGEVGAGVGSQSLTNSQFKKLVFHASDALSGAERTALVANLTSNNALNLNADATALGLAVHLPAGLGGLAFSVHQRLSGHVDLNQNSADIIVNGQNAAIVQQYYDAAGNPRSGSTPPLLSAALDGTAMQLALTNEFNIGYGLEVLDVPGVIKLTAGAGYRYLQGLGIADVRISGGSFTAYSSLSPAFDINYSQALQGNPNFNYQNGGKLTPVGTGHGFDLGLAAEVGKVVRLGASITDLGSMTWTGNVLTVNDQQLKFPQYTGPQDYGVIRNLVNQFANDQQSLFTYQAAQEYKAKLPTKLRLGGGVRISELFEAGLDVTLPLNKVAGNLPSPFVGAGLDYKPVHWVRLSTGVSGGAGYKASLPLGITFVTPVWEAGFSTRDVTGYFTENNPYVSAAVGVLRFKIGKG</sequence>
<reference evidence="3 4" key="1">
    <citation type="submission" date="2019-12" db="EMBL/GenBank/DDBJ databases">
        <title>Hymenobacter sp. HMF4947 Genome sequencing and assembly.</title>
        <authorList>
            <person name="Kang H."/>
            <person name="Cha I."/>
            <person name="Kim H."/>
            <person name="Joh K."/>
        </authorList>
    </citation>
    <scope>NUCLEOTIDE SEQUENCE [LARGE SCALE GENOMIC DNA]</scope>
    <source>
        <strain evidence="3 4">HMF4947</strain>
    </source>
</reference>
<evidence type="ECO:0000259" key="2">
    <source>
        <dbReference type="Pfam" id="PF18990"/>
    </source>
</evidence>
<feature type="signal peptide" evidence="1">
    <location>
        <begin position="1"/>
        <end position="22"/>
    </location>
</feature>
<evidence type="ECO:0000256" key="1">
    <source>
        <dbReference type="SAM" id="SignalP"/>
    </source>
</evidence>
<evidence type="ECO:0000313" key="3">
    <source>
        <dbReference type="EMBL" id="MVN77381.1"/>
    </source>
</evidence>
<evidence type="ECO:0000313" key="4">
    <source>
        <dbReference type="Proteomes" id="UP000441336"/>
    </source>
</evidence>
<keyword evidence="1" id="KW-0732">Signal</keyword>
<comment type="caution">
    <text evidence="3">The sequence shown here is derived from an EMBL/GenBank/DDBJ whole genome shotgun (WGS) entry which is preliminary data.</text>
</comment>
<feature type="chain" id="PRO_5029866232" description="DUF5723 domain-containing protein" evidence="1">
    <location>
        <begin position="23"/>
        <end position="474"/>
    </location>
</feature>
<dbReference type="EMBL" id="WQKZ01000003">
    <property type="protein sequence ID" value="MVN77381.1"/>
    <property type="molecule type" value="Genomic_DNA"/>
</dbReference>
<dbReference type="AlphaFoldDB" id="A0A7K1TGS9"/>
<dbReference type="InterPro" id="IPR043781">
    <property type="entry name" value="DUF5723"/>
</dbReference>
<dbReference type="RefSeq" id="WP_157566363.1">
    <property type="nucleotide sequence ID" value="NZ_WQKZ01000003.1"/>
</dbReference>
<organism evidence="3 4">
    <name type="scientific">Hymenobacter ginkgonis</name>
    <dbReference type="NCBI Taxonomy" id="2682976"/>
    <lineage>
        <taxon>Bacteria</taxon>
        <taxon>Pseudomonadati</taxon>
        <taxon>Bacteroidota</taxon>
        <taxon>Cytophagia</taxon>
        <taxon>Cytophagales</taxon>
        <taxon>Hymenobacteraceae</taxon>
        <taxon>Hymenobacter</taxon>
    </lineage>
</organism>
<dbReference type="Proteomes" id="UP000441336">
    <property type="component" value="Unassembled WGS sequence"/>
</dbReference>
<dbReference type="Pfam" id="PF18990">
    <property type="entry name" value="DUF5723"/>
    <property type="match status" value="1"/>
</dbReference>
<keyword evidence="4" id="KW-1185">Reference proteome</keyword>
<feature type="domain" description="DUF5723" evidence="2">
    <location>
        <begin position="67"/>
        <end position="429"/>
    </location>
</feature>